<evidence type="ECO:0008006" key="3">
    <source>
        <dbReference type="Google" id="ProtNLM"/>
    </source>
</evidence>
<organism evidence="1 2">
    <name type="scientific">Corynebacterium aquatimens</name>
    <dbReference type="NCBI Taxonomy" id="1190508"/>
    <lineage>
        <taxon>Bacteria</taxon>
        <taxon>Bacillati</taxon>
        <taxon>Actinomycetota</taxon>
        <taxon>Actinomycetes</taxon>
        <taxon>Mycobacteriales</taxon>
        <taxon>Corynebacteriaceae</taxon>
        <taxon>Corynebacterium</taxon>
    </lineage>
</organism>
<accession>A0A931E1Q2</accession>
<gene>
    <name evidence="1" type="ORF">IW254_000705</name>
</gene>
<dbReference type="Gene3D" id="2.60.60.30">
    <property type="entry name" value="sav2460 like domains"/>
    <property type="match status" value="1"/>
</dbReference>
<dbReference type="EMBL" id="JADOUE010000001">
    <property type="protein sequence ID" value="MBG6121736.1"/>
    <property type="molecule type" value="Genomic_DNA"/>
</dbReference>
<dbReference type="PANTHER" id="PTHR32097:SF18">
    <property type="entry name" value="RING-TYPE DOMAIN-CONTAINING PROTEIN"/>
    <property type="match status" value="1"/>
</dbReference>
<dbReference type="InterPro" id="IPR051324">
    <property type="entry name" value="Stress/Tellurium_Resist"/>
</dbReference>
<evidence type="ECO:0000313" key="1">
    <source>
        <dbReference type="EMBL" id="MBG6121736.1"/>
    </source>
</evidence>
<dbReference type="AlphaFoldDB" id="A0A931E1Q2"/>
<name>A0A931E1Q2_9CORY</name>
<comment type="caution">
    <text evidence="1">The sequence shown here is derived from an EMBL/GenBank/DDBJ whole genome shotgun (WGS) entry which is preliminary data.</text>
</comment>
<protein>
    <recommendedName>
        <fullName evidence="3">TerD domain-containing protein</fullName>
    </recommendedName>
</protein>
<dbReference type="PANTHER" id="PTHR32097">
    <property type="entry name" value="CAMP-BINDING PROTEIN 1-RELATED"/>
    <property type="match status" value="1"/>
</dbReference>
<dbReference type="Proteomes" id="UP000658613">
    <property type="component" value="Unassembled WGS sequence"/>
</dbReference>
<proteinExistence type="predicted"/>
<sequence length="694" mass="77230">MHDHPGVSTTLTMDEPAVQYRVAELALRRRNLLYLFPGQSDQATVEKFLGDMALLGYRVEDDQLPLIATADPRSLGVVVDRAREITGFNSAHLPTLNPDFRNTVPGLTESQLYARALAHYFYRGLGIQWLSPAPPEGVLAGTPLENRTPRPVRIATDADIAEIAASLIASSQPFSTTDADDIRALGAFIPQAVDVPIRENLALLAAHRVGGLDWAPLLKTPTDVLRVASELSGGDRSLGINTKFKLRRADRRFVVKLLEPLLSDENLHYIQAEEERWKRLMRALHPQEYPWAERVNEVRAMVHGPRHAWPKAHEWQIEDAVARRDHETLQALFAANPGDFARRLHALWRAMPADRDWLTAQFRHHAPDVSARVLVQMWNFFNSARSDELPYRVVMPKRSGSQAMYVLNTLAPGEDYTPIIEAIEHGLHGRLAGRRFRIETDMAHVVGGDPAARVTIPLGVRSASSGTRTVGRGTRIPVGDGAELRFFLHWRGQFVDLDLTAYFTNEDGSKLNAISYTNLRDDETRSFHSGDITHAPEGAAEYIQLHVASLLAEGYRYVVLNCFSYSRTLFANVEDAQIGILGGANLSTGQDFEASEVVARIDLTTPSFHATPAVVDLARRELIWLDWTVPVSDQVPVNVESTYNEIQLLLDNARHSAYMDVATYLRLAGADITDSPDAKALDPFHTEAILALLS</sequence>
<reference evidence="1" key="1">
    <citation type="submission" date="2020-11" db="EMBL/GenBank/DDBJ databases">
        <title>Sequencing the genomes of 1000 actinobacteria strains.</title>
        <authorList>
            <person name="Klenk H.-P."/>
        </authorList>
    </citation>
    <scope>NUCLEOTIDE SEQUENCE</scope>
    <source>
        <strain evidence="1">DSM 45632</strain>
    </source>
</reference>
<keyword evidence="2" id="KW-1185">Reference proteome</keyword>
<evidence type="ECO:0000313" key="2">
    <source>
        <dbReference type="Proteomes" id="UP000658613"/>
    </source>
</evidence>
<dbReference type="RefSeq" id="WP_196824244.1">
    <property type="nucleotide sequence ID" value="NZ_CP046980.1"/>
</dbReference>